<name>A0A151T1Q0_CAJCA</name>
<evidence type="ECO:0000313" key="1">
    <source>
        <dbReference type="EMBL" id="KYP60974.1"/>
    </source>
</evidence>
<protein>
    <recommendedName>
        <fullName evidence="3">Retrovirus-related Pol polyprotein from transposon TNT 1-94</fullName>
    </recommendedName>
</protein>
<accession>A0A151T1Q0</accession>
<dbReference type="Gramene" id="C.cajan_22725.t">
    <property type="protein sequence ID" value="C.cajan_22725.t.cds1"/>
    <property type="gene ID" value="C.cajan_22725"/>
</dbReference>
<reference evidence="1 2" key="1">
    <citation type="journal article" date="2012" name="Nat. Biotechnol.">
        <title>Draft genome sequence of pigeonpea (Cajanus cajan), an orphan legume crop of resource-poor farmers.</title>
        <authorList>
            <person name="Varshney R.K."/>
            <person name="Chen W."/>
            <person name="Li Y."/>
            <person name="Bharti A.K."/>
            <person name="Saxena R.K."/>
            <person name="Schlueter J.A."/>
            <person name="Donoghue M.T."/>
            <person name="Azam S."/>
            <person name="Fan G."/>
            <person name="Whaley A.M."/>
            <person name="Farmer A.D."/>
            <person name="Sheridan J."/>
            <person name="Iwata A."/>
            <person name="Tuteja R."/>
            <person name="Penmetsa R.V."/>
            <person name="Wu W."/>
            <person name="Upadhyaya H.D."/>
            <person name="Yang S.P."/>
            <person name="Shah T."/>
            <person name="Saxena K.B."/>
            <person name="Michael T."/>
            <person name="McCombie W.R."/>
            <person name="Yang B."/>
            <person name="Zhang G."/>
            <person name="Yang H."/>
            <person name="Wang J."/>
            <person name="Spillane C."/>
            <person name="Cook D.R."/>
            <person name="May G.D."/>
            <person name="Xu X."/>
            <person name="Jackson S.A."/>
        </authorList>
    </citation>
    <scope>NUCLEOTIDE SEQUENCE [LARGE SCALE GENOMIC DNA]</scope>
    <source>
        <strain evidence="2">cv. Asha</strain>
    </source>
</reference>
<sequence>MWDVIRITHESTKDVKLKCFATLQRHYELFSMNESESMDEMFGIFQTILNGLKSLGIEFF</sequence>
<dbReference type="Proteomes" id="UP000075243">
    <property type="component" value="Chromosome 9"/>
</dbReference>
<proteinExistence type="predicted"/>
<gene>
    <name evidence="1" type="ORF">KK1_023397</name>
</gene>
<evidence type="ECO:0008006" key="3">
    <source>
        <dbReference type="Google" id="ProtNLM"/>
    </source>
</evidence>
<dbReference type="EMBL" id="CM003611">
    <property type="protein sequence ID" value="KYP60974.1"/>
    <property type="molecule type" value="Genomic_DNA"/>
</dbReference>
<organism evidence="1 2">
    <name type="scientific">Cajanus cajan</name>
    <name type="common">Pigeon pea</name>
    <name type="synonym">Cajanus indicus</name>
    <dbReference type="NCBI Taxonomy" id="3821"/>
    <lineage>
        <taxon>Eukaryota</taxon>
        <taxon>Viridiplantae</taxon>
        <taxon>Streptophyta</taxon>
        <taxon>Embryophyta</taxon>
        <taxon>Tracheophyta</taxon>
        <taxon>Spermatophyta</taxon>
        <taxon>Magnoliopsida</taxon>
        <taxon>eudicotyledons</taxon>
        <taxon>Gunneridae</taxon>
        <taxon>Pentapetalae</taxon>
        <taxon>rosids</taxon>
        <taxon>fabids</taxon>
        <taxon>Fabales</taxon>
        <taxon>Fabaceae</taxon>
        <taxon>Papilionoideae</taxon>
        <taxon>50 kb inversion clade</taxon>
        <taxon>NPAAA clade</taxon>
        <taxon>indigoferoid/millettioid clade</taxon>
        <taxon>Phaseoleae</taxon>
        <taxon>Cajanus</taxon>
    </lineage>
</organism>
<dbReference type="Pfam" id="PF14223">
    <property type="entry name" value="Retrotran_gag_2"/>
    <property type="match status" value="1"/>
</dbReference>
<dbReference type="AlphaFoldDB" id="A0A151T1Q0"/>
<evidence type="ECO:0000313" key="2">
    <source>
        <dbReference type="Proteomes" id="UP000075243"/>
    </source>
</evidence>
<keyword evidence="2" id="KW-1185">Reference proteome</keyword>